<comment type="caution">
    <text evidence="3">The sequence shown here is derived from an EMBL/GenBank/DDBJ whole genome shotgun (WGS) entry which is preliminary data.</text>
</comment>
<dbReference type="Gene3D" id="3.40.50.300">
    <property type="entry name" value="P-loop containing nucleotide triphosphate hydrolases"/>
    <property type="match status" value="2"/>
</dbReference>
<evidence type="ECO:0000313" key="4">
    <source>
        <dbReference type="Proteomes" id="UP000654075"/>
    </source>
</evidence>
<dbReference type="EMBL" id="CAJNNV010025274">
    <property type="protein sequence ID" value="CAE8613570.1"/>
    <property type="molecule type" value="Genomic_DNA"/>
</dbReference>
<feature type="domain" description="AAA+ ATPase" evidence="2">
    <location>
        <begin position="849"/>
        <end position="998"/>
    </location>
</feature>
<dbReference type="CDD" id="cd00267">
    <property type="entry name" value="ABC_ATPase"/>
    <property type="match status" value="1"/>
</dbReference>
<accession>A0A813FN75</accession>
<evidence type="ECO:0000313" key="3">
    <source>
        <dbReference type="EMBL" id="CAE8613570.1"/>
    </source>
</evidence>
<feature type="compositionally biased region" description="Acidic residues" evidence="1">
    <location>
        <begin position="9"/>
        <end position="18"/>
    </location>
</feature>
<feature type="region of interest" description="Disordered" evidence="1">
    <location>
        <begin position="260"/>
        <end position="321"/>
    </location>
</feature>
<keyword evidence="4" id="KW-1185">Reference proteome</keyword>
<evidence type="ECO:0000259" key="2">
    <source>
        <dbReference type="SMART" id="SM00382"/>
    </source>
</evidence>
<proteinExistence type="predicted"/>
<name>A0A813FN75_POLGL</name>
<reference evidence="3" key="1">
    <citation type="submission" date="2021-02" db="EMBL/GenBank/DDBJ databases">
        <authorList>
            <person name="Dougan E. K."/>
            <person name="Rhodes N."/>
            <person name="Thang M."/>
            <person name="Chan C."/>
        </authorList>
    </citation>
    <scope>NUCLEOTIDE SEQUENCE</scope>
</reference>
<feature type="compositionally biased region" description="Basic and acidic residues" evidence="1">
    <location>
        <begin position="260"/>
        <end position="276"/>
    </location>
</feature>
<protein>
    <recommendedName>
        <fullName evidence="2">AAA+ ATPase domain-containing protein</fullName>
    </recommendedName>
</protein>
<feature type="region of interest" description="Disordered" evidence="1">
    <location>
        <begin position="1"/>
        <end position="33"/>
    </location>
</feature>
<organism evidence="3 4">
    <name type="scientific">Polarella glacialis</name>
    <name type="common">Dinoflagellate</name>
    <dbReference type="NCBI Taxonomy" id="89957"/>
    <lineage>
        <taxon>Eukaryota</taxon>
        <taxon>Sar</taxon>
        <taxon>Alveolata</taxon>
        <taxon>Dinophyceae</taxon>
        <taxon>Suessiales</taxon>
        <taxon>Suessiaceae</taxon>
        <taxon>Polarella</taxon>
    </lineage>
</organism>
<dbReference type="SUPFAM" id="SSF55729">
    <property type="entry name" value="Acyl-CoA N-acyltransferases (Nat)"/>
    <property type="match status" value="1"/>
</dbReference>
<evidence type="ECO:0000256" key="1">
    <source>
        <dbReference type="SAM" id="MobiDB-lite"/>
    </source>
</evidence>
<dbReference type="SMART" id="SM00382">
    <property type="entry name" value="AAA"/>
    <property type="match status" value="2"/>
</dbReference>
<dbReference type="OrthoDB" id="434985at2759"/>
<dbReference type="InterPro" id="IPR027417">
    <property type="entry name" value="P-loop_NTPase"/>
</dbReference>
<dbReference type="SUPFAM" id="SSF52540">
    <property type="entry name" value="P-loop containing nucleoside triphosphate hydrolases"/>
    <property type="match status" value="2"/>
</dbReference>
<gene>
    <name evidence="3" type="ORF">PGLA1383_LOCUS31332</name>
</gene>
<dbReference type="InterPro" id="IPR003593">
    <property type="entry name" value="AAA+_ATPase"/>
</dbReference>
<sequence length="1335" mass="145270">MESQAEEVAAAEEVEETEMVQAGSEEVEEVGETELALSAGDSEPAWLESANANVVVQRLKVVKTAWLSGGGTNEKWFSQNGCKRDRWNRISEGLRRFQAQGVTLPPGLKEAVLAESFEFEACMKRFGLDWDSECKKHNQKRPVVKPGADAPQLDGLEESAPKLRKIAAGGKAAAPHPDQDVEFPVACSLTKDERGVYTLSGACRICGDTFRAIGSVSSGKVLPFNTHAGTQTQMAAHAEECHGMAGWTCHRKLDEEDPSQRLRWTKGDSLDEERAVPVRSRGSSVGQAVERVGRSSAQSTRPPPKPSVTTSVRRSDKVAGARPTVVIANGAESLPEGLLPEDAKVSRPPCRKAPRLEARTFADTLAEVAAAGVEAPPSWRGLGVVPQELRSGFKSLLVLGPSGSGKTTLLRALLSECFPQFATCPYPGGDWQAGRPLIEAFETADAGRDLLGGVGLGSVPSWCKPFEVLSVGEKYRANVALALQARKADPQRPLVFDGWTSELDRDLARVLSLALGKRLRKGSGSPGEGGETEGPYIFATCHDDVAQHLQPEWLCYCKVDEPPVLVLNQHAGAAPKLRAMLRGSPDAPPVRGGSDFLVGCWADEPGGKFEAGEEGAQDRIVFSIRPRPTNERGVFQMHLNSAAFAGICTVQWLRQEVEAEADVPQVAGCFPGPWYLGENNQRTLRVRLRLLGPTAVGCQYQLMNAGSDAWEMVEMQRHVGPSSVQALLLTRDPCEIQRALQREGRCLNYLDFDLNILRSNGWYLPPEFANDGLYGGLIRDGEAVRVSASDFCLNPRSEQVEDEPYYLATYVGEKDGYLCDKLEEVSKLLDCPFDGLCVHKVSKLQHLGDFSVGVVTGPSGSGKSSLVNKMFVPSPVVEWSESIPVVGHFSSLARAREFCGAACLDLSIAMRPYCMLSSGEQARAQVARLLDAAAQDVENGGSSAAPRSEKRPLLLEEFTSLVDRAVAKRMAVSVRALVAARQLKVVAVSCHSDFVGALRPDWLFECNTSRLLRFEDQRRSRLKAAWAAAAQAADVLHNLQQQLAALASPSPESALLLHGFFSAPFRAGAAELAERLRALGVPVLEARGAELRVLEREALEPYVGPTLAEEETTTPQAETESVPKNGVPLVQMEVRRALPREWEHFREHHYKDHSLKGDSVVFVGLVGGRAACFTALVQEPLHFVRRFLSSGNWPLDLGYPEPWLSGRHRILYREHRSVVLPDFQGMGLGPLLCDAVACYILAQGNDFTSQTVHPFYGSYRDRSPFWRPLPSNRSLGSAINGNLKYSHIFVGATLPDGSVDPQLQQLLEARAQLEGGTLGEALPGDSRDESGVDAW</sequence>
<dbReference type="InterPro" id="IPR016181">
    <property type="entry name" value="Acyl_CoA_acyltransferase"/>
</dbReference>
<dbReference type="Proteomes" id="UP000654075">
    <property type="component" value="Unassembled WGS sequence"/>
</dbReference>
<feature type="domain" description="AAA+ ATPase" evidence="2">
    <location>
        <begin position="392"/>
        <end position="552"/>
    </location>
</feature>